<proteinExistence type="predicted"/>
<dbReference type="InterPro" id="IPR043913">
    <property type="entry name" value="DUF5764"/>
</dbReference>
<reference evidence="2" key="1">
    <citation type="journal article" date="2020" name="Nature">
        <title>Giant virus diversity and host interactions through global metagenomics.</title>
        <authorList>
            <person name="Schulz F."/>
            <person name="Roux S."/>
            <person name="Paez-Espino D."/>
            <person name="Jungbluth S."/>
            <person name="Walsh D.A."/>
            <person name="Denef V.J."/>
            <person name="McMahon K.D."/>
            <person name="Konstantinidis K.T."/>
            <person name="Eloe-Fadrosh E.A."/>
            <person name="Kyrpides N.C."/>
            <person name="Woyke T."/>
        </authorList>
    </citation>
    <scope>NUCLEOTIDE SEQUENCE</scope>
    <source>
        <strain evidence="2">GVMAG-M-3300009161-30</strain>
    </source>
</reference>
<evidence type="ECO:0000313" key="2">
    <source>
        <dbReference type="EMBL" id="QHT32521.1"/>
    </source>
</evidence>
<dbReference type="Pfam" id="PF19068">
    <property type="entry name" value="DUF5764"/>
    <property type="match status" value="1"/>
</dbReference>
<dbReference type="EMBL" id="MN738944">
    <property type="protein sequence ID" value="QHT32521.1"/>
    <property type="molecule type" value="Genomic_DNA"/>
</dbReference>
<organism evidence="2">
    <name type="scientific">viral metagenome</name>
    <dbReference type="NCBI Taxonomy" id="1070528"/>
    <lineage>
        <taxon>unclassified sequences</taxon>
        <taxon>metagenomes</taxon>
        <taxon>organismal metagenomes</taxon>
    </lineage>
</organism>
<name>A0A6C0EV04_9ZZZZ</name>
<sequence length="354" mass="40624">MDDFSISSLHESKNEWGSRLLTILTPLINEGLKSIFDEALKLCKENNELDKYLMTFQNFISRIPKWNANIIEIERKRIIERSACEYLEDLITCVHIIQLKLLTAMRAGQKQKKIDINIPKLDDFIHKVYINVARKIYKNVYLFEINIAPLQVQKNHRELEIIVQECILTTIRDSIPVETILRAYMDESVEEDVIEEIKEQLIDDPNAVKPVTAAGTANAVPTPAHIVSEQPPYSPSVVETFATTSMPNLEPEDLSSKLSFNNVDFVRNEFNEEHEVDASKDYERLEQISNIRNAERKRLESEDDDYGGGSSTGQNVRLNITDQNIQLNNLDIHDIDPPDISLMPDLLFDVEVLE</sequence>
<protein>
    <submittedName>
        <fullName evidence="2">Uncharacterized protein</fullName>
    </submittedName>
</protein>
<accession>A0A6C0EV04</accession>
<dbReference type="AlphaFoldDB" id="A0A6C0EV04"/>
<evidence type="ECO:0000256" key="1">
    <source>
        <dbReference type="SAM" id="MobiDB-lite"/>
    </source>
</evidence>
<feature type="region of interest" description="Disordered" evidence="1">
    <location>
        <begin position="295"/>
        <end position="315"/>
    </location>
</feature>